<feature type="domain" description="SH3" evidence="6">
    <location>
        <begin position="135"/>
        <end position="194"/>
    </location>
</feature>
<dbReference type="GO" id="GO:0005737">
    <property type="term" value="C:cytoplasm"/>
    <property type="evidence" value="ECO:0007669"/>
    <property type="project" value="TreeGrafter"/>
</dbReference>
<dbReference type="Pfam" id="PF00017">
    <property type="entry name" value="SH2"/>
    <property type="match status" value="1"/>
</dbReference>
<organism evidence="7">
    <name type="scientific">Amphimedon queenslandica</name>
    <name type="common">Sponge</name>
    <dbReference type="NCBI Taxonomy" id="400682"/>
    <lineage>
        <taxon>Eukaryota</taxon>
        <taxon>Metazoa</taxon>
        <taxon>Porifera</taxon>
        <taxon>Demospongiae</taxon>
        <taxon>Heteroscleromorpha</taxon>
        <taxon>Haplosclerida</taxon>
        <taxon>Niphatidae</taxon>
        <taxon>Amphimedon</taxon>
    </lineage>
</organism>
<dbReference type="InterPro" id="IPR036860">
    <property type="entry name" value="SH2_dom_sf"/>
</dbReference>
<dbReference type="OMA" id="LPFRMGD"/>
<sequence>MALPELKSTIWYHGRVDRPTCESLLISKRPGSFLVRDSATCLGDYVLSVSENNKVSHYIISRRGPLYLIGDQSFQDLFSVIEFYKMHFLDTTTLTEAVPPPGRSYPPPQSHPPIAASPMTGPVHPGVLPPPEQVVGRLVVRGKFEFRSNDPEDLQFNKGDKMIVIRKDEDEWWFAQHEDGRQGAIPVPYVEVVEEQPLKARALSDRDCPYDPTALSFKKGEIIKILKKNDNGMWEGETSSGKRGHFPFKLVDLV</sequence>
<feature type="domain" description="SH3" evidence="6">
    <location>
        <begin position="195"/>
        <end position="254"/>
    </location>
</feature>
<dbReference type="PANTHER" id="PTHR19969:SF5">
    <property type="entry name" value="CRK-LIKE PROTEIN"/>
    <property type="match status" value="1"/>
</dbReference>
<dbReference type="AlphaFoldDB" id="A0A1X7VI65"/>
<protein>
    <submittedName>
        <fullName evidence="7">Uncharacterized protein</fullName>
    </submittedName>
</protein>
<dbReference type="InterPro" id="IPR000980">
    <property type="entry name" value="SH2"/>
</dbReference>
<dbReference type="KEGG" id="aqu:100636612"/>
<evidence type="ECO:0000313" key="7">
    <source>
        <dbReference type="EnsemblMetazoa" id="Aqu2.1.39603_001"/>
    </source>
</evidence>
<dbReference type="SUPFAM" id="SSF50044">
    <property type="entry name" value="SH3-domain"/>
    <property type="match status" value="2"/>
</dbReference>
<dbReference type="SMART" id="SM00326">
    <property type="entry name" value="SH3"/>
    <property type="match status" value="2"/>
</dbReference>
<dbReference type="SMART" id="SM00252">
    <property type="entry name" value="SH2"/>
    <property type="match status" value="1"/>
</dbReference>
<dbReference type="GO" id="GO:0035591">
    <property type="term" value="F:signaling adaptor activity"/>
    <property type="evidence" value="ECO:0007669"/>
    <property type="project" value="TreeGrafter"/>
</dbReference>
<evidence type="ECO:0000259" key="5">
    <source>
        <dbReference type="PROSITE" id="PS50001"/>
    </source>
</evidence>
<dbReference type="EnsemblMetazoa" id="Aqu2.1.39603_001">
    <property type="protein sequence ID" value="Aqu2.1.39603_001"/>
    <property type="gene ID" value="Aqu2.1.39603"/>
</dbReference>
<keyword evidence="1 4" id="KW-0728">SH3 domain</keyword>
<evidence type="ECO:0000256" key="4">
    <source>
        <dbReference type="PROSITE-ProRule" id="PRU00192"/>
    </source>
</evidence>
<dbReference type="GO" id="GO:0007167">
    <property type="term" value="P:enzyme-linked receptor protein signaling pathway"/>
    <property type="evidence" value="ECO:0007669"/>
    <property type="project" value="TreeGrafter"/>
</dbReference>
<dbReference type="PRINTS" id="PR00452">
    <property type="entry name" value="SH3DOMAIN"/>
</dbReference>
<accession>A0A1X7VI65</accession>
<dbReference type="InterPro" id="IPR001452">
    <property type="entry name" value="SH3_domain"/>
</dbReference>
<name>A0A1X7VI65_AMPQE</name>
<dbReference type="GO" id="GO:0016477">
    <property type="term" value="P:cell migration"/>
    <property type="evidence" value="ECO:0007669"/>
    <property type="project" value="TreeGrafter"/>
</dbReference>
<dbReference type="Gene3D" id="2.30.30.40">
    <property type="entry name" value="SH3 Domains"/>
    <property type="match status" value="2"/>
</dbReference>
<keyword evidence="8" id="KW-1185">Reference proteome</keyword>
<dbReference type="EnsemblMetazoa" id="XM_003384170.3">
    <property type="protein sequence ID" value="XP_003384218.1"/>
    <property type="gene ID" value="LOC100636612"/>
</dbReference>
<dbReference type="Pfam" id="PF00018">
    <property type="entry name" value="SH3_1"/>
    <property type="match status" value="1"/>
</dbReference>
<dbReference type="PRINTS" id="PR00401">
    <property type="entry name" value="SH2DOMAIN"/>
</dbReference>
<evidence type="ECO:0000256" key="2">
    <source>
        <dbReference type="ARBA" id="ARBA00022999"/>
    </source>
</evidence>
<dbReference type="InterPro" id="IPR036028">
    <property type="entry name" value="SH3-like_dom_sf"/>
</dbReference>
<dbReference type="Proteomes" id="UP000007879">
    <property type="component" value="Unassembled WGS sequence"/>
</dbReference>
<dbReference type="PROSITE" id="PS50001">
    <property type="entry name" value="SH2"/>
    <property type="match status" value="1"/>
</dbReference>
<dbReference type="Gene3D" id="3.30.505.10">
    <property type="entry name" value="SH2 domain"/>
    <property type="match status" value="1"/>
</dbReference>
<keyword evidence="2 3" id="KW-0727">SH2 domain</keyword>
<feature type="domain" description="SH2" evidence="5">
    <location>
        <begin position="11"/>
        <end position="98"/>
    </location>
</feature>
<dbReference type="PROSITE" id="PS50002">
    <property type="entry name" value="SH3"/>
    <property type="match status" value="2"/>
</dbReference>
<dbReference type="InParanoid" id="A0A1X7VI65"/>
<dbReference type="InterPro" id="IPR051184">
    <property type="entry name" value="Tyrosine-phos_adapter"/>
</dbReference>
<dbReference type="GO" id="GO:0030971">
    <property type="term" value="F:receptor tyrosine kinase binding"/>
    <property type="evidence" value="ECO:0007669"/>
    <property type="project" value="TreeGrafter"/>
</dbReference>
<reference evidence="8" key="1">
    <citation type="journal article" date="2010" name="Nature">
        <title>The Amphimedon queenslandica genome and the evolution of animal complexity.</title>
        <authorList>
            <person name="Srivastava M."/>
            <person name="Simakov O."/>
            <person name="Chapman J."/>
            <person name="Fahey B."/>
            <person name="Gauthier M.E."/>
            <person name="Mitros T."/>
            <person name="Richards G.S."/>
            <person name="Conaco C."/>
            <person name="Dacre M."/>
            <person name="Hellsten U."/>
            <person name="Larroux C."/>
            <person name="Putnam N.H."/>
            <person name="Stanke M."/>
            <person name="Adamska M."/>
            <person name="Darling A."/>
            <person name="Degnan S.M."/>
            <person name="Oakley T.H."/>
            <person name="Plachetzki D.C."/>
            <person name="Zhai Y."/>
            <person name="Adamski M."/>
            <person name="Calcino A."/>
            <person name="Cummins S.F."/>
            <person name="Goodstein D.M."/>
            <person name="Harris C."/>
            <person name="Jackson D.J."/>
            <person name="Leys S.P."/>
            <person name="Shu S."/>
            <person name="Woodcroft B.J."/>
            <person name="Vervoort M."/>
            <person name="Kosik K.S."/>
            <person name="Manning G."/>
            <person name="Degnan B.M."/>
            <person name="Rokhsar D.S."/>
        </authorList>
    </citation>
    <scope>NUCLEOTIDE SEQUENCE [LARGE SCALE GENOMIC DNA]</scope>
</reference>
<dbReference type="eggNOG" id="KOG4792">
    <property type="taxonomic scope" value="Eukaryota"/>
</dbReference>
<evidence type="ECO:0000259" key="6">
    <source>
        <dbReference type="PROSITE" id="PS50002"/>
    </source>
</evidence>
<evidence type="ECO:0000256" key="3">
    <source>
        <dbReference type="PROSITE-ProRule" id="PRU00191"/>
    </source>
</evidence>
<dbReference type="OrthoDB" id="9204160at2759"/>
<gene>
    <name evidence="7" type="primary">100636612</name>
</gene>
<evidence type="ECO:0000256" key="1">
    <source>
        <dbReference type="ARBA" id="ARBA00022443"/>
    </source>
</evidence>
<dbReference type="SUPFAM" id="SSF55550">
    <property type="entry name" value="SH2 domain"/>
    <property type="match status" value="1"/>
</dbReference>
<reference evidence="7" key="2">
    <citation type="submission" date="2017-05" db="UniProtKB">
        <authorList>
            <consortium name="EnsemblMetazoa"/>
        </authorList>
    </citation>
    <scope>IDENTIFICATION</scope>
</reference>
<dbReference type="Pfam" id="PF07653">
    <property type="entry name" value="SH3_2"/>
    <property type="match status" value="1"/>
</dbReference>
<proteinExistence type="predicted"/>
<evidence type="ECO:0000313" key="8">
    <source>
        <dbReference type="Proteomes" id="UP000007879"/>
    </source>
</evidence>
<dbReference type="FunCoup" id="A0A1X7VI65">
    <property type="interactions" value="716"/>
</dbReference>
<dbReference type="STRING" id="400682.A0A1X7VI65"/>
<dbReference type="PANTHER" id="PTHR19969">
    <property type="entry name" value="SH2-SH3 ADAPTOR PROTEIN-RELATED"/>
    <property type="match status" value="1"/>
</dbReference>